<dbReference type="PANTHER" id="PTHR43047">
    <property type="entry name" value="TWO-COMPONENT HISTIDINE PROTEIN KINASE"/>
    <property type="match status" value="1"/>
</dbReference>
<dbReference type="SUPFAM" id="SSF47384">
    <property type="entry name" value="Homodimeric domain of signal transducing histidine kinase"/>
    <property type="match status" value="1"/>
</dbReference>
<evidence type="ECO:0000259" key="5">
    <source>
        <dbReference type="PROSITE" id="PS50109"/>
    </source>
</evidence>
<dbReference type="InterPro" id="IPR004358">
    <property type="entry name" value="Sig_transdc_His_kin-like_C"/>
</dbReference>
<reference evidence="6 7" key="1">
    <citation type="submission" date="2020-08" db="EMBL/GenBank/DDBJ databases">
        <title>Sphingobacterium sp. DN00404 isolated from aquaculture water.</title>
        <authorList>
            <person name="Zhang M."/>
        </authorList>
    </citation>
    <scope>NUCLEOTIDE SEQUENCE [LARGE SCALE GENOMIC DNA]</scope>
    <source>
        <strain evidence="6 7">KCTC 42746</strain>
    </source>
</reference>
<keyword evidence="7" id="KW-1185">Reference proteome</keyword>
<dbReference type="EMBL" id="JACNYL010000002">
    <property type="protein sequence ID" value="MBD1422145.1"/>
    <property type="molecule type" value="Genomic_DNA"/>
</dbReference>
<dbReference type="Proteomes" id="UP000651112">
    <property type="component" value="Unassembled WGS sequence"/>
</dbReference>
<dbReference type="PANTHER" id="PTHR43047:SF62">
    <property type="entry name" value="SENSOR HISTIDINE KINASE DPIB"/>
    <property type="match status" value="1"/>
</dbReference>
<accession>A0ABR7XSK0</accession>
<dbReference type="InterPro" id="IPR003594">
    <property type="entry name" value="HATPase_dom"/>
</dbReference>
<sequence length="269" mass="30580">MFNFVSAISFLLIIIAVFKDIQYAYQKKIAEQHAQLKQINGTMENIFSIIAHDIREPLTSVYDMLSLFEKNIITSQTAHENASLIKLRITLLNDALDNLLRWGGRNMQGTTIQRTDVCIDALYEEVYQFLMPQAKRKAIIWEENIEKNLIAYIDRDQILIVFRNILSNAIKYSHFGGTIHFSAMRNHGKVFIEIRDTGIGIPQDQLSSLFNYIQVPAHGTQGERGSGFGLFLSRELLQQNDGDCSVRSQPNMGSVFSISLPLSKKTHVP</sequence>
<organism evidence="6 7">
    <name type="scientific">Sphingobacterium chuzhouense</name>
    <dbReference type="NCBI Taxonomy" id="1742264"/>
    <lineage>
        <taxon>Bacteria</taxon>
        <taxon>Pseudomonadati</taxon>
        <taxon>Bacteroidota</taxon>
        <taxon>Sphingobacteriia</taxon>
        <taxon>Sphingobacteriales</taxon>
        <taxon>Sphingobacteriaceae</taxon>
        <taxon>Sphingobacterium</taxon>
    </lineage>
</organism>
<dbReference type="Gene3D" id="1.10.287.130">
    <property type="match status" value="1"/>
</dbReference>
<dbReference type="PRINTS" id="PR00344">
    <property type="entry name" value="BCTRLSENSOR"/>
</dbReference>
<proteinExistence type="predicted"/>
<dbReference type="EC" id="2.7.13.3" evidence="2"/>
<evidence type="ECO:0000256" key="4">
    <source>
        <dbReference type="ARBA" id="ARBA00022777"/>
    </source>
</evidence>
<evidence type="ECO:0000256" key="1">
    <source>
        <dbReference type="ARBA" id="ARBA00000085"/>
    </source>
</evidence>
<keyword evidence="4 6" id="KW-0418">Kinase</keyword>
<dbReference type="Gene3D" id="3.30.565.10">
    <property type="entry name" value="Histidine kinase-like ATPase, C-terminal domain"/>
    <property type="match status" value="1"/>
</dbReference>
<gene>
    <name evidence="6" type="ORF">H8B21_11235</name>
</gene>
<name>A0ABR7XSK0_9SPHI</name>
<keyword evidence="3" id="KW-0808">Transferase</keyword>
<dbReference type="SMART" id="SM00387">
    <property type="entry name" value="HATPase_c"/>
    <property type="match status" value="1"/>
</dbReference>
<comment type="caution">
    <text evidence="6">The sequence shown here is derived from an EMBL/GenBank/DDBJ whole genome shotgun (WGS) entry which is preliminary data.</text>
</comment>
<evidence type="ECO:0000313" key="6">
    <source>
        <dbReference type="EMBL" id="MBD1422145.1"/>
    </source>
</evidence>
<evidence type="ECO:0000256" key="3">
    <source>
        <dbReference type="ARBA" id="ARBA00022679"/>
    </source>
</evidence>
<comment type="catalytic activity">
    <reaction evidence="1">
        <text>ATP + protein L-histidine = ADP + protein N-phospho-L-histidine.</text>
        <dbReference type="EC" id="2.7.13.3"/>
    </reaction>
</comment>
<evidence type="ECO:0000256" key="2">
    <source>
        <dbReference type="ARBA" id="ARBA00012438"/>
    </source>
</evidence>
<dbReference type="SUPFAM" id="SSF55874">
    <property type="entry name" value="ATPase domain of HSP90 chaperone/DNA topoisomerase II/histidine kinase"/>
    <property type="match status" value="1"/>
</dbReference>
<evidence type="ECO:0000313" key="7">
    <source>
        <dbReference type="Proteomes" id="UP000651112"/>
    </source>
</evidence>
<dbReference type="InterPro" id="IPR036097">
    <property type="entry name" value="HisK_dim/P_sf"/>
</dbReference>
<dbReference type="InterPro" id="IPR036890">
    <property type="entry name" value="HATPase_C_sf"/>
</dbReference>
<dbReference type="GO" id="GO:0016301">
    <property type="term" value="F:kinase activity"/>
    <property type="evidence" value="ECO:0007669"/>
    <property type="project" value="UniProtKB-KW"/>
</dbReference>
<dbReference type="PROSITE" id="PS50109">
    <property type="entry name" value="HIS_KIN"/>
    <property type="match status" value="1"/>
</dbReference>
<protein>
    <recommendedName>
        <fullName evidence="2">histidine kinase</fullName>
        <ecNumber evidence="2">2.7.13.3</ecNumber>
    </recommendedName>
</protein>
<dbReference type="InterPro" id="IPR005467">
    <property type="entry name" value="His_kinase_dom"/>
</dbReference>
<dbReference type="Pfam" id="PF02518">
    <property type="entry name" value="HATPase_c"/>
    <property type="match status" value="1"/>
</dbReference>
<feature type="domain" description="Histidine kinase" evidence="5">
    <location>
        <begin position="49"/>
        <end position="264"/>
    </location>
</feature>